<evidence type="ECO:0000313" key="3">
    <source>
        <dbReference type="Proteomes" id="UP000027581"/>
    </source>
</evidence>
<gene>
    <name evidence="1" type="primary">HO</name>
    <name evidence="1" type="ORF">PRCDC_1011300</name>
    <name evidence="2" type="ORF">PRG01_1010400</name>
</gene>
<dbReference type="EMBL" id="HG810771">
    <property type="protein sequence ID" value="CDO64550.1"/>
    <property type="molecule type" value="Genomic_DNA"/>
</dbReference>
<dbReference type="AlphaFoldDB" id="A0A060RY87"/>
<proteinExistence type="predicted"/>
<reference evidence="1" key="1">
    <citation type="submission" date="2014-01" db="EMBL/GenBank/DDBJ databases">
        <authorList>
            <person name="Aslett M."/>
        </authorList>
    </citation>
    <scope>NUCLEOTIDE SEQUENCE</scope>
    <source>
        <strain evidence="1">CDC</strain>
    </source>
</reference>
<dbReference type="Proteomes" id="UP000240500">
    <property type="component" value="Chromosome 10"/>
</dbReference>
<dbReference type="Gene3D" id="1.20.910.10">
    <property type="entry name" value="Heme oxygenase-like"/>
    <property type="match status" value="1"/>
</dbReference>
<dbReference type="VEuPathDB" id="PlasmoDB:PRG01_1010400"/>
<keyword evidence="3" id="KW-1185">Reference proteome</keyword>
<reference evidence="1" key="2">
    <citation type="submission" date="2014-05" db="EMBL/GenBank/DDBJ databases">
        <title>The genome sequences of chimpanzee malaria parasites reveal the path to human adaptation.</title>
        <authorList>
            <person name="Otto T.D."/>
            <person name="Rayner J.C."/>
            <person name="Boehme U."/>
            <person name="Pain A."/>
            <person name="Spottiswoode N."/>
            <person name="Sanders M."/>
            <person name="Quail M."/>
            <person name="Ollomo B."/>
            <person name="Renaud F."/>
            <person name="Thomas A.W."/>
            <person name="Prugnolle F."/>
            <person name="Conway D.J."/>
            <person name="Newbold C."/>
            <person name="Berriman M."/>
        </authorList>
    </citation>
    <scope>NUCLEOTIDE SEQUENCE [LARGE SCALE GENOMIC DNA]</scope>
    <source>
        <strain evidence="1">CDC</strain>
    </source>
</reference>
<dbReference type="InterPro" id="IPR016084">
    <property type="entry name" value="Haem_Oase-like_multi-hlx"/>
</dbReference>
<evidence type="ECO:0000313" key="4">
    <source>
        <dbReference type="Proteomes" id="UP000240500"/>
    </source>
</evidence>
<reference evidence="2 4" key="3">
    <citation type="submission" date="2016-09" db="EMBL/GenBank/DDBJ databases">
        <authorList>
            <consortium name="Pathogen Informatics"/>
        </authorList>
    </citation>
    <scope>NUCLEOTIDE SEQUENCE [LARGE SCALE GENOMIC DNA]</scope>
</reference>
<sequence>MIRKIIILMFTFFSNIHNEKIYHHKQRRRKFFKGPLGYLNRNVIQKKHYNLYAKKFINYKEIQIQRINDYRKRSGVDKNNINYNLRDTYNYHETHLFVRNEVLPTLAKIENENLKEKEKNKEIFRNINDYNSNFTRQTFLQFLMDLYNIFLKIDDLFLENKTYFSILIYNGPMQLTNHLYDDIIYVSSVVENSDDVSPSEYCMEYISHLENLCEENKLSFLAHAYVFYKNFHLSKEHLLNSICKYLNIIKKLKSSTYVADVENFEFCLNKMSRKWSRWEKDNFLASLHNATNKMMILTKHFEKVKS</sequence>
<protein>
    <submittedName>
        <fullName evidence="1 2">Heme oxygenase</fullName>
    </submittedName>
</protein>
<dbReference type="SUPFAM" id="SSF48613">
    <property type="entry name" value="Heme oxygenase-like"/>
    <property type="match status" value="1"/>
</dbReference>
<evidence type="ECO:0000313" key="2">
    <source>
        <dbReference type="EMBL" id="SOV79708.1"/>
    </source>
</evidence>
<evidence type="ECO:0000313" key="1">
    <source>
        <dbReference type="EMBL" id="CDO64550.1"/>
    </source>
</evidence>
<organism evidence="1 3">
    <name type="scientific">Plasmodium reichenowi</name>
    <dbReference type="NCBI Taxonomy" id="5854"/>
    <lineage>
        <taxon>Eukaryota</taxon>
        <taxon>Sar</taxon>
        <taxon>Alveolata</taxon>
        <taxon>Apicomplexa</taxon>
        <taxon>Aconoidasida</taxon>
        <taxon>Haemosporida</taxon>
        <taxon>Plasmodiidae</taxon>
        <taxon>Plasmodium</taxon>
        <taxon>Plasmodium (Laverania)</taxon>
    </lineage>
</organism>
<name>A0A060RY87_PLARE</name>
<dbReference type="FunFam" id="1.20.910.10:FF:000013">
    <property type="entry name" value="Heme oxygenase"/>
    <property type="match status" value="1"/>
</dbReference>
<dbReference type="VEuPathDB" id="PlasmoDB:PRCDC_1011300"/>
<accession>A0A060RY87</accession>
<dbReference type="OrthoDB" id="365431at2759"/>
<dbReference type="EMBL" id="LT969573">
    <property type="protein sequence ID" value="SOV79708.1"/>
    <property type="molecule type" value="Genomic_DNA"/>
</dbReference>
<dbReference type="Proteomes" id="UP000027581">
    <property type="component" value="Unassembled WGS sequence"/>
</dbReference>